<dbReference type="Proteomes" id="UP000199423">
    <property type="component" value="Unassembled WGS sequence"/>
</dbReference>
<evidence type="ECO:0000313" key="1">
    <source>
        <dbReference type="EMBL" id="SFV37955.1"/>
    </source>
</evidence>
<name>A0A1I7NTJ9_9HYPH</name>
<protein>
    <submittedName>
        <fullName evidence="1">Uncharacterized protein</fullName>
    </submittedName>
</protein>
<proteinExistence type="predicted"/>
<gene>
    <name evidence="1" type="ORF">SAMN04488557_3421</name>
</gene>
<dbReference type="EMBL" id="FPCH01000003">
    <property type="protein sequence ID" value="SFV37955.1"/>
    <property type="molecule type" value="Genomic_DNA"/>
</dbReference>
<keyword evidence="2" id="KW-1185">Reference proteome</keyword>
<sequence>MHLAFLITFLALLGKVGATAIAVFITLFGLIPWLIAKILRW</sequence>
<evidence type="ECO:0000313" key="2">
    <source>
        <dbReference type="Proteomes" id="UP000199423"/>
    </source>
</evidence>
<accession>A0A1I7NTJ9</accession>
<organism evidence="1 2">
    <name type="scientific">Hyphomicrobium facile</name>
    <dbReference type="NCBI Taxonomy" id="51670"/>
    <lineage>
        <taxon>Bacteria</taxon>
        <taxon>Pseudomonadati</taxon>
        <taxon>Pseudomonadota</taxon>
        <taxon>Alphaproteobacteria</taxon>
        <taxon>Hyphomicrobiales</taxon>
        <taxon>Hyphomicrobiaceae</taxon>
        <taxon>Hyphomicrobium</taxon>
    </lineage>
</organism>
<reference evidence="2" key="1">
    <citation type="submission" date="2016-10" db="EMBL/GenBank/DDBJ databases">
        <authorList>
            <person name="Varghese N."/>
            <person name="Submissions S."/>
        </authorList>
    </citation>
    <scope>NUCLEOTIDE SEQUENCE [LARGE SCALE GENOMIC DNA]</scope>
    <source>
        <strain evidence="2">DSM 1565</strain>
    </source>
</reference>
<dbReference type="AlphaFoldDB" id="A0A1I7NTJ9"/>